<sequence length="37" mass="4361">MSSLNETEFWLDRWWPLLVILFGLLFVSCLVSFSPTI</sequence>
<dbReference type="AlphaFoldDB" id="A0A4Q7YYA8"/>
<keyword evidence="3" id="KW-1185">Reference proteome</keyword>
<feature type="transmembrane region" description="Helical" evidence="1">
    <location>
        <begin position="14"/>
        <end position="33"/>
    </location>
</feature>
<organism evidence="2 3">
    <name type="scientific">Edaphobacter modestus</name>
    <dbReference type="NCBI Taxonomy" id="388466"/>
    <lineage>
        <taxon>Bacteria</taxon>
        <taxon>Pseudomonadati</taxon>
        <taxon>Acidobacteriota</taxon>
        <taxon>Terriglobia</taxon>
        <taxon>Terriglobales</taxon>
        <taxon>Acidobacteriaceae</taxon>
        <taxon>Edaphobacter</taxon>
    </lineage>
</organism>
<keyword evidence="1" id="KW-0812">Transmembrane</keyword>
<dbReference type="EMBL" id="SHKW01000001">
    <property type="protein sequence ID" value="RZU42163.1"/>
    <property type="molecule type" value="Genomic_DNA"/>
</dbReference>
<evidence type="ECO:0000313" key="3">
    <source>
        <dbReference type="Proteomes" id="UP000292958"/>
    </source>
</evidence>
<reference evidence="2 3" key="1">
    <citation type="submission" date="2019-02" db="EMBL/GenBank/DDBJ databases">
        <title>Genomic Encyclopedia of Archaeal and Bacterial Type Strains, Phase II (KMG-II): from individual species to whole genera.</title>
        <authorList>
            <person name="Goeker M."/>
        </authorList>
    </citation>
    <scope>NUCLEOTIDE SEQUENCE [LARGE SCALE GENOMIC DNA]</scope>
    <source>
        <strain evidence="2 3">DSM 18101</strain>
    </source>
</reference>
<dbReference type="Proteomes" id="UP000292958">
    <property type="component" value="Unassembled WGS sequence"/>
</dbReference>
<protein>
    <submittedName>
        <fullName evidence="2">Uncharacterized protein</fullName>
    </submittedName>
</protein>
<name>A0A4Q7YYA8_9BACT</name>
<keyword evidence="1" id="KW-0472">Membrane</keyword>
<accession>A0A4Q7YYA8</accession>
<proteinExistence type="predicted"/>
<comment type="caution">
    <text evidence="2">The sequence shown here is derived from an EMBL/GenBank/DDBJ whole genome shotgun (WGS) entry which is preliminary data.</text>
</comment>
<gene>
    <name evidence="2" type="ORF">BDD14_3710</name>
</gene>
<evidence type="ECO:0000256" key="1">
    <source>
        <dbReference type="SAM" id="Phobius"/>
    </source>
</evidence>
<evidence type="ECO:0000313" key="2">
    <source>
        <dbReference type="EMBL" id="RZU42163.1"/>
    </source>
</evidence>
<keyword evidence="1" id="KW-1133">Transmembrane helix</keyword>